<evidence type="ECO:0000313" key="1">
    <source>
        <dbReference type="EMBL" id="RPA92141.1"/>
    </source>
</evidence>
<name>A0A3N4J6A6_9PEZI</name>
<gene>
    <name evidence="1" type="ORF">L873DRAFT_211160</name>
</gene>
<organism evidence="1 2">
    <name type="scientific">Choiromyces venosus 120613-1</name>
    <dbReference type="NCBI Taxonomy" id="1336337"/>
    <lineage>
        <taxon>Eukaryota</taxon>
        <taxon>Fungi</taxon>
        <taxon>Dikarya</taxon>
        <taxon>Ascomycota</taxon>
        <taxon>Pezizomycotina</taxon>
        <taxon>Pezizomycetes</taxon>
        <taxon>Pezizales</taxon>
        <taxon>Tuberaceae</taxon>
        <taxon>Choiromyces</taxon>
    </lineage>
</organism>
<reference evidence="1 2" key="1">
    <citation type="journal article" date="2018" name="Nat. Ecol. Evol.">
        <title>Pezizomycetes genomes reveal the molecular basis of ectomycorrhizal truffle lifestyle.</title>
        <authorList>
            <person name="Murat C."/>
            <person name="Payen T."/>
            <person name="Noel B."/>
            <person name="Kuo A."/>
            <person name="Morin E."/>
            <person name="Chen J."/>
            <person name="Kohler A."/>
            <person name="Krizsan K."/>
            <person name="Balestrini R."/>
            <person name="Da Silva C."/>
            <person name="Montanini B."/>
            <person name="Hainaut M."/>
            <person name="Levati E."/>
            <person name="Barry K.W."/>
            <person name="Belfiori B."/>
            <person name="Cichocki N."/>
            <person name="Clum A."/>
            <person name="Dockter R.B."/>
            <person name="Fauchery L."/>
            <person name="Guy J."/>
            <person name="Iotti M."/>
            <person name="Le Tacon F."/>
            <person name="Lindquist E.A."/>
            <person name="Lipzen A."/>
            <person name="Malagnac F."/>
            <person name="Mello A."/>
            <person name="Molinier V."/>
            <person name="Miyauchi S."/>
            <person name="Poulain J."/>
            <person name="Riccioni C."/>
            <person name="Rubini A."/>
            <person name="Sitrit Y."/>
            <person name="Splivallo R."/>
            <person name="Traeger S."/>
            <person name="Wang M."/>
            <person name="Zifcakova L."/>
            <person name="Wipf D."/>
            <person name="Zambonelli A."/>
            <person name="Paolocci F."/>
            <person name="Nowrousian M."/>
            <person name="Ottonello S."/>
            <person name="Baldrian P."/>
            <person name="Spatafora J.W."/>
            <person name="Henrissat B."/>
            <person name="Nagy L.G."/>
            <person name="Aury J.M."/>
            <person name="Wincker P."/>
            <person name="Grigoriev I.V."/>
            <person name="Bonfante P."/>
            <person name="Martin F.M."/>
        </authorList>
    </citation>
    <scope>NUCLEOTIDE SEQUENCE [LARGE SCALE GENOMIC DNA]</scope>
    <source>
        <strain evidence="1 2">120613-1</strain>
    </source>
</reference>
<dbReference type="Proteomes" id="UP000276215">
    <property type="component" value="Unassembled WGS sequence"/>
</dbReference>
<dbReference type="AlphaFoldDB" id="A0A3N4J6A6"/>
<proteinExistence type="predicted"/>
<accession>A0A3N4J6A6</accession>
<keyword evidence="2" id="KW-1185">Reference proteome</keyword>
<evidence type="ECO:0000313" key="2">
    <source>
        <dbReference type="Proteomes" id="UP000276215"/>
    </source>
</evidence>
<dbReference type="EMBL" id="ML120479">
    <property type="protein sequence ID" value="RPA92141.1"/>
    <property type="molecule type" value="Genomic_DNA"/>
</dbReference>
<sequence length="88" mass="10104">MLLNNNSRGKKSRASRKIFWFVLVPELTGAEVFTRSIACLNPDGSGCVEKYLTNQYYLEHSYGSVNSFHNCLSDYNLDPLYRTDFTLL</sequence>
<protein>
    <submittedName>
        <fullName evidence="1">Uncharacterized protein</fullName>
    </submittedName>
</protein>